<evidence type="ECO:0000313" key="3">
    <source>
        <dbReference type="EMBL" id="CAI9177413.1"/>
    </source>
</evidence>
<keyword evidence="2" id="KW-0812">Transmembrane</keyword>
<gene>
    <name evidence="3" type="ORF">MRATA1EN1_LOCUS26375</name>
</gene>
<keyword evidence="4" id="KW-1185">Reference proteome</keyword>
<name>A0ABN8ZU16_RANTA</name>
<dbReference type="Proteomes" id="UP001176941">
    <property type="component" value="Chromosome 7"/>
</dbReference>
<proteinExistence type="predicted"/>
<feature type="region of interest" description="Disordered" evidence="1">
    <location>
        <begin position="117"/>
        <end position="146"/>
    </location>
</feature>
<feature type="compositionally biased region" description="Low complexity" evidence="1">
    <location>
        <begin position="131"/>
        <end position="140"/>
    </location>
</feature>
<sequence>MTPPSTLALHQSSLTIYLAGKSPSRPPPKSLLNLFPPLHPHGCPKPGSQPFSSCSSLPGGLQPRDESRHPHINSFDGLPLKVNPKLAAWALRPLGLPVWLVIMSTLLQLLKLSRTRRRSSAPHTSYTQTWPAAFPSPASSGPRSCL</sequence>
<evidence type="ECO:0000256" key="2">
    <source>
        <dbReference type="SAM" id="Phobius"/>
    </source>
</evidence>
<keyword evidence="2" id="KW-0472">Membrane</keyword>
<accession>A0ABN8ZU16</accession>
<evidence type="ECO:0000313" key="4">
    <source>
        <dbReference type="Proteomes" id="UP001176941"/>
    </source>
</evidence>
<organism evidence="3 4">
    <name type="scientific">Rangifer tarandus platyrhynchus</name>
    <name type="common">Svalbard reindeer</name>
    <dbReference type="NCBI Taxonomy" id="3082113"/>
    <lineage>
        <taxon>Eukaryota</taxon>
        <taxon>Metazoa</taxon>
        <taxon>Chordata</taxon>
        <taxon>Craniata</taxon>
        <taxon>Vertebrata</taxon>
        <taxon>Euteleostomi</taxon>
        <taxon>Mammalia</taxon>
        <taxon>Eutheria</taxon>
        <taxon>Laurasiatheria</taxon>
        <taxon>Artiodactyla</taxon>
        <taxon>Ruminantia</taxon>
        <taxon>Pecora</taxon>
        <taxon>Cervidae</taxon>
        <taxon>Odocoileinae</taxon>
        <taxon>Rangifer</taxon>
    </lineage>
</organism>
<keyword evidence="2" id="KW-1133">Transmembrane helix</keyword>
<evidence type="ECO:0000256" key="1">
    <source>
        <dbReference type="SAM" id="MobiDB-lite"/>
    </source>
</evidence>
<feature type="transmembrane region" description="Helical" evidence="2">
    <location>
        <begin position="86"/>
        <end position="110"/>
    </location>
</feature>
<protein>
    <submittedName>
        <fullName evidence="3">Uncharacterized protein</fullName>
    </submittedName>
</protein>
<feature type="compositionally biased region" description="Polar residues" evidence="1">
    <location>
        <begin position="121"/>
        <end position="130"/>
    </location>
</feature>
<reference evidence="3" key="1">
    <citation type="submission" date="2023-04" db="EMBL/GenBank/DDBJ databases">
        <authorList>
            <consortium name="ELIXIR-Norway"/>
        </authorList>
    </citation>
    <scope>NUCLEOTIDE SEQUENCE [LARGE SCALE GENOMIC DNA]</scope>
</reference>
<dbReference type="EMBL" id="OX459943">
    <property type="protein sequence ID" value="CAI9177413.1"/>
    <property type="molecule type" value="Genomic_DNA"/>
</dbReference>
<feature type="region of interest" description="Disordered" evidence="1">
    <location>
        <begin position="44"/>
        <end position="72"/>
    </location>
</feature>